<dbReference type="EMBL" id="QAAD01000002">
    <property type="protein sequence ID" value="PTN10215.1"/>
    <property type="molecule type" value="Genomic_DNA"/>
</dbReference>
<organism evidence="7 8">
    <name type="scientific">Mangrovibacterium marinum</name>
    <dbReference type="NCBI Taxonomy" id="1639118"/>
    <lineage>
        <taxon>Bacteria</taxon>
        <taxon>Pseudomonadati</taxon>
        <taxon>Bacteroidota</taxon>
        <taxon>Bacteroidia</taxon>
        <taxon>Marinilabiliales</taxon>
        <taxon>Prolixibacteraceae</taxon>
        <taxon>Mangrovibacterium</taxon>
    </lineage>
</organism>
<keyword evidence="8" id="KW-1185">Reference proteome</keyword>
<dbReference type="RefSeq" id="WP_107820992.1">
    <property type="nucleotide sequence ID" value="NZ_OY782574.1"/>
</dbReference>
<evidence type="ECO:0000256" key="4">
    <source>
        <dbReference type="ARBA" id="ARBA00023284"/>
    </source>
</evidence>
<comment type="subcellular location">
    <subcellularLocation>
        <location evidence="1">Cell envelope</location>
    </subcellularLocation>
</comment>
<accession>A0A2T5C5N8</accession>
<evidence type="ECO:0000256" key="3">
    <source>
        <dbReference type="ARBA" id="ARBA00023157"/>
    </source>
</evidence>
<evidence type="ECO:0000259" key="6">
    <source>
        <dbReference type="PROSITE" id="PS51352"/>
    </source>
</evidence>
<dbReference type="InterPro" id="IPR013766">
    <property type="entry name" value="Thioredoxin_domain"/>
</dbReference>
<dbReference type="PANTHER" id="PTHR42852:SF6">
    <property type="entry name" value="THIOL:DISULFIDE INTERCHANGE PROTEIN DSBE"/>
    <property type="match status" value="1"/>
</dbReference>
<keyword evidence="5" id="KW-0732">Signal</keyword>
<evidence type="ECO:0000256" key="1">
    <source>
        <dbReference type="ARBA" id="ARBA00004196"/>
    </source>
</evidence>
<dbReference type="InterPro" id="IPR050553">
    <property type="entry name" value="Thioredoxin_ResA/DsbE_sf"/>
</dbReference>
<name>A0A2T5C5N8_9BACT</name>
<sequence>MKKILMIAVLFTIAIVAPKLADAQQIGLNIGNKAPEIAEKTADGSELKLSSLKGQYVLIDFWASWCGPCRRENPTVVNAYKNYQNKKFENGKGFTVYSVSLDKSKDAWQKAIADDYLVWDNHVSDLNGWSAKYAAIYGVRSIPSNFLIDGDGVIVAKNLRGPALEAKLKELIR</sequence>
<feature type="chain" id="PRO_5015618248" evidence="5">
    <location>
        <begin position="22"/>
        <end position="173"/>
    </location>
</feature>
<comment type="caution">
    <text evidence="7">The sequence shown here is derived from an EMBL/GenBank/DDBJ whole genome shotgun (WGS) entry which is preliminary data.</text>
</comment>
<evidence type="ECO:0000313" key="7">
    <source>
        <dbReference type="EMBL" id="PTN10215.1"/>
    </source>
</evidence>
<dbReference type="PANTHER" id="PTHR42852">
    <property type="entry name" value="THIOL:DISULFIDE INTERCHANGE PROTEIN DSBE"/>
    <property type="match status" value="1"/>
</dbReference>
<dbReference type="AlphaFoldDB" id="A0A2T5C5N8"/>
<keyword evidence="2" id="KW-0201">Cytochrome c-type biogenesis</keyword>
<dbReference type="InterPro" id="IPR017937">
    <property type="entry name" value="Thioredoxin_CS"/>
</dbReference>
<keyword evidence="4" id="KW-0676">Redox-active center</keyword>
<gene>
    <name evidence="7" type="ORF">C8N47_102200</name>
</gene>
<dbReference type="SUPFAM" id="SSF52833">
    <property type="entry name" value="Thioredoxin-like"/>
    <property type="match status" value="1"/>
</dbReference>
<evidence type="ECO:0000256" key="5">
    <source>
        <dbReference type="SAM" id="SignalP"/>
    </source>
</evidence>
<protein>
    <submittedName>
        <fullName evidence="7">Thiol-disulfide isomerase/thioredoxin</fullName>
    </submittedName>
</protein>
<evidence type="ECO:0000313" key="8">
    <source>
        <dbReference type="Proteomes" id="UP000243525"/>
    </source>
</evidence>
<dbReference type="Gene3D" id="3.40.30.10">
    <property type="entry name" value="Glutaredoxin"/>
    <property type="match status" value="1"/>
</dbReference>
<dbReference type="InterPro" id="IPR000866">
    <property type="entry name" value="AhpC/TSA"/>
</dbReference>
<keyword evidence="3" id="KW-1015">Disulfide bond</keyword>
<dbReference type="GO" id="GO:0016209">
    <property type="term" value="F:antioxidant activity"/>
    <property type="evidence" value="ECO:0007669"/>
    <property type="project" value="InterPro"/>
</dbReference>
<feature type="domain" description="Thioredoxin" evidence="6">
    <location>
        <begin position="28"/>
        <end position="173"/>
    </location>
</feature>
<dbReference type="Pfam" id="PF00578">
    <property type="entry name" value="AhpC-TSA"/>
    <property type="match status" value="1"/>
</dbReference>
<feature type="signal peptide" evidence="5">
    <location>
        <begin position="1"/>
        <end position="21"/>
    </location>
</feature>
<dbReference type="PROSITE" id="PS00194">
    <property type="entry name" value="THIOREDOXIN_1"/>
    <property type="match status" value="1"/>
</dbReference>
<dbReference type="GO" id="GO:0016853">
    <property type="term" value="F:isomerase activity"/>
    <property type="evidence" value="ECO:0007669"/>
    <property type="project" value="UniProtKB-KW"/>
</dbReference>
<dbReference type="GO" id="GO:0030313">
    <property type="term" value="C:cell envelope"/>
    <property type="evidence" value="ECO:0007669"/>
    <property type="project" value="UniProtKB-SubCell"/>
</dbReference>
<keyword evidence="7" id="KW-0413">Isomerase</keyword>
<dbReference type="OrthoDB" id="9794348at2"/>
<evidence type="ECO:0000256" key="2">
    <source>
        <dbReference type="ARBA" id="ARBA00022748"/>
    </source>
</evidence>
<dbReference type="PROSITE" id="PS51352">
    <property type="entry name" value="THIOREDOXIN_2"/>
    <property type="match status" value="1"/>
</dbReference>
<dbReference type="InterPro" id="IPR036249">
    <property type="entry name" value="Thioredoxin-like_sf"/>
</dbReference>
<reference evidence="7 8" key="1">
    <citation type="submission" date="2018-04" db="EMBL/GenBank/DDBJ databases">
        <title>Genomic Encyclopedia of Archaeal and Bacterial Type Strains, Phase II (KMG-II): from individual species to whole genera.</title>
        <authorList>
            <person name="Goeker M."/>
        </authorList>
    </citation>
    <scope>NUCLEOTIDE SEQUENCE [LARGE SCALE GENOMIC DNA]</scope>
    <source>
        <strain evidence="7 8">DSM 28823</strain>
    </source>
</reference>
<dbReference type="GO" id="GO:0017004">
    <property type="term" value="P:cytochrome complex assembly"/>
    <property type="evidence" value="ECO:0007669"/>
    <property type="project" value="UniProtKB-KW"/>
</dbReference>
<dbReference type="Proteomes" id="UP000243525">
    <property type="component" value="Unassembled WGS sequence"/>
</dbReference>
<dbReference type="CDD" id="cd02966">
    <property type="entry name" value="TlpA_like_family"/>
    <property type="match status" value="1"/>
</dbReference>
<proteinExistence type="predicted"/>
<dbReference type="GO" id="GO:0016491">
    <property type="term" value="F:oxidoreductase activity"/>
    <property type="evidence" value="ECO:0007669"/>
    <property type="project" value="InterPro"/>
</dbReference>